<gene>
    <name evidence="1" type="ORF">TSPGSL018_14981</name>
</gene>
<reference evidence="1" key="1">
    <citation type="submission" date="2014-05" db="EMBL/GenBank/DDBJ databases">
        <title>The transcriptome of the halophilic microalga Tetraselmis sp. GSL018 isolated from the Great Salt Lake, Utah.</title>
        <authorList>
            <person name="Jinkerson R.E."/>
            <person name="D'Adamo S."/>
            <person name="Posewitz M.C."/>
        </authorList>
    </citation>
    <scope>NUCLEOTIDE SEQUENCE</scope>
    <source>
        <strain evidence="1">GSL018</strain>
    </source>
</reference>
<accession>A0A061S6T4</accession>
<sequence>GVEVHLADDILQSALGRGGRRSWGADPSAHQPPARAVVHGYRRRGKGGLGKGCCYPLERAISSARESTEALGRVLSLCALP</sequence>
<protein>
    <submittedName>
        <fullName evidence="1">Uncharacterized protein</fullName>
    </submittedName>
</protein>
<name>A0A061S6T4_9CHLO</name>
<dbReference type="AlphaFoldDB" id="A0A061S6T4"/>
<evidence type="ECO:0000313" key="1">
    <source>
        <dbReference type="EMBL" id="JAC78491.1"/>
    </source>
</evidence>
<feature type="non-terminal residue" evidence="1">
    <location>
        <position position="1"/>
    </location>
</feature>
<organism evidence="1">
    <name type="scientific">Tetraselmis sp. GSL018</name>
    <dbReference type="NCBI Taxonomy" id="582737"/>
    <lineage>
        <taxon>Eukaryota</taxon>
        <taxon>Viridiplantae</taxon>
        <taxon>Chlorophyta</taxon>
        <taxon>core chlorophytes</taxon>
        <taxon>Chlorodendrophyceae</taxon>
        <taxon>Chlorodendrales</taxon>
        <taxon>Chlorodendraceae</taxon>
        <taxon>Tetraselmis</taxon>
    </lineage>
</organism>
<dbReference type="EMBL" id="GBEZ01006933">
    <property type="protein sequence ID" value="JAC78491.1"/>
    <property type="molecule type" value="Transcribed_RNA"/>
</dbReference>
<proteinExistence type="predicted"/>